<evidence type="ECO:0000256" key="9">
    <source>
        <dbReference type="ARBA" id="ARBA00041781"/>
    </source>
</evidence>
<dbReference type="SMART" id="SM00408">
    <property type="entry name" value="IGc2"/>
    <property type="match status" value="6"/>
</dbReference>
<evidence type="ECO:0000256" key="12">
    <source>
        <dbReference type="SAM" id="Phobius"/>
    </source>
</evidence>
<dbReference type="InterPro" id="IPR013106">
    <property type="entry name" value="Ig_V-set"/>
</dbReference>
<dbReference type="InterPro" id="IPR036179">
    <property type="entry name" value="Ig-like_dom_sf"/>
</dbReference>
<evidence type="ECO:0000256" key="5">
    <source>
        <dbReference type="ARBA" id="ARBA00022889"/>
    </source>
</evidence>
<keyword evidence="16" id="KW-1185">Reference proteome</keyword>
<dbReference type="PANTHER" id="PTHR46958">
    <property type="entry name" value="B-CELL RECEPTOR CD22"/>
    <property type="match status" value="1"/>
</dbReference>
<dbReference type="InterPro" id="IPR003599">
    <property type="entry name" value="Ig_sub"/>
</dbReference>
<feature type="domain" description="Ig-like" evidence="14">
    <location>
        <begin position="887"/>
        <end position="970"/>
    </location>
</feature>
<keyword evidence="12" id="KW-0812">Transmembrane</keyword>
<dbReference type="SUPFAM" id="SSF48726">
    <property type="entry name" value="Immunoglobulin"/>
    <property type="match status" value="10"/>
</dbReference>
<dbReference type="Pfam" id="PF07686">
    <property type="entry name" value="V-set"/>
    <property type="match status" value="1"/>
</dbReference>
<dbReference type="CDD" id="cd00096">
    <property type="entry name" value="Ig"/>
    <property type="match status" value="1"/>
</dbReference>
<dbReference type="Gene3D" id="2.60.40.10">
    <property type="entry name" value="Immunoglobulins"/>
    <property type="match status" value="11"/>
</dbReference>
<gene>
    <name evidence="15" type="ORF">JD844_005683</name>
</gene>
<feature type="signal peptide" evidence="13">
    <location>
        <begin position="1"/>
        <end position="15"/>
    </location>
</feature>
<evidence type="ECO:0000256" key="11">
    <source>
        <dbReference type="ARBA" id="ARBA00046458"/>
    </source>
</evidence>
<feature type="transmembrane region" description="Helical" evidence="12">
    <location>
        <begin position="1162"/>
        <end position="1182"/>
    </location>
</feature>
<dbReference type="PROSITE" id="PS50835">
    <property type="entry name" value="IG_LIKE"/>
    <property type="match status" value="7"/>
</dbReference>
<dbReference type="Pfam" id="PF24518">
    <property type="entry name" value="Ig_CD22"/>
    <property type="match status" value="1"/>
</dbReference>
<evidence type="ECO:0000256" key="13">
    <source>
        <dbReference type="SAM" id="SignalP"/>
    </source>
</evidence>
<sequence length="1317" mass="149204">MKHFLVLFFLHGVLCNGSLLTTSLESMVTWKGSCVLIPCQINETLHFANLTLPTVVWYFQPSSAYTLLDYSGHLIYDSSKTLKDHVNLTSPHFQDRVQFVGDLAIGDCSLMITQLRMNDSGTYTAKVATLGENQDGQQMFQSTKVHVREKPPEPKIEAMRVGTQEWWTMKVICSASYHCPDEPMMLILHGLEKHLPKRTIINRIIQTIVSFEPTWEEERKKVTCLLTSKDGSEKSKSTLQLDVKHGPLGVQLVLLNDLPIKEGDNVRLNCSVSRSLPDDNWYNWAKSDSHTVEHRYSGPKVLTFPATPGPATSYKCEACNWVGCTSSQTVTVDIHFAPKDVKIWKGAPKYIDEGSIVQLRCQVGMANPRNFTYTWYHDGQKLNATDEMLIFPEIVFAQSGNYWCEVSNSVGTNISPRVQLQVICYQCYRTPLSIALSPLASWKGSCVWIPCYINESPHTVLSISVLWYFDPDIWYDYSDHLLYDSSKTPMDQVNLTSADFQGRVSFVGDLSNADCSLMITQLQPKDSGTYRTRVLASITDYPWPLKRFLSATVNVTESPPAPKIETVPVRIREGKITKVICSAPYHCPEENITLTFSGLEEHRLSLEDTTIENGVVRTVLNFEPNFEDHGKVLTCLLRTKWCLELMSHLIWPRDGYIKTCRFMCSSKFCVFGQCFFWFILSLLPAVAPREVRALADTEEVVRVDHSLQLRCEVGMANPQDLTYEWYKNEEQLELVSTDVLLTIKQVRRKHIGIYHCEARNKVGMSRSLPIELKHFCGGIILQLRGDSPPNPKIMLYPAQIQEGTRTQVICSVSYHCPDEPVMVIISGLEKEHVLSQRTTYVDRVVKRELSFQPTWKDHKKWLTCVLKSHNGTELSQNTMELDVKHAPKGILLKATPGVTVQEGKKLSLKCMVNSSYPAVFHYQWYKNDIKRYEWLDKDNMEFNPIREQDSGRYKCRAENEVGFNNSKELTIDVQYPPKETKVICSACGGYVKERDQVVLQCSSKGNPPVSYYEWYKVNQQSIISSHEELHFESIQPSDSSTYFCRVYNDIGNSTSPSVTLDVQYGPRDVHVSLNIQEAIIEGKDVSLRCENDANPSAKIYSWYWNGEVIAQKTTQLLELQKIQVGQSGDYFCKVSNQVAEGESLPMALIVSYSRATVLKHTLIGLGIVLALTILLGLLVLGLRRWKKNIDSATGGTQRSSSFFVKKAKAEKLCNNNNRENEEERDGCVGFLNQGPEDPTIYAAVQFPPSFSDGRVVYARGQEDAKPDYENVSKMEEEVHYSSLVNLAPQPGPTYTDSETDSETEDIIHYAALKHCSS</sequence>
<keyword evidence="2" id="KW-1003">Cell membrane</keyword>
<keyword evidence="3 13" id="KW-0732">Signal</keyword>
<organism evidence="15 16">
    <name type="scientific">Phrynosoma platyrhinos</name>
    <name type="common">Desert horned lizard</name>
    <dbReference type="NCBI Taxonomy" id="52577"/>
    <lineage>
        <taxon>Eukaryota</taxon>
        <taxon>Metazoa</taxon>
        <taxon>Chordata</taxon>
        <taxon>Craniata</taxon>
        <taxon>Vertebrata</taxon>
        <taxon>Euteleostomi</taxon>
        <taxon>Lepidosauria</taxon>
        <taxon>Squamata</taxon>
        <taxon>Bifurcata</taxon>
        <taxon>Unidentata</taxon>
        <taxon>Episquamata</taxon>
        <taxon>Toxicofera</taxon>
        <taxon>Iguania</taxon>
        <taxon>Phrynosomatidae</taxon>
        <taxon>Phrynosomatinae</taxon>
        <taxon>Phrynosoma</taxon>
    </lineage>
</organism>
<dbReference type="Proteomes" id="UP000826234">
    <property type="component" value="Unassembled WGS sequence"/>
</dbReference>
<dbReference type="Pfam" id="PF13895">
    <property type="entry name" value="Ig_2"/>
    <property type="match status" value="4"/>
</dbReference>
<dbReference type="SMART" id="SM00409">
    <property type="entry name" value="IG"/>
    <property type="match status" value="8"/>
</dbReference>
<proteinExistence type="predicted"/>
<evidence type="ECO:0000256" key="4">
    <source>
        <dbReference type="ARBA" id="ARBA00022737"/>
    </source>
</evidence>
<feature type="chain" id="PRO_5046814517" description="B-cell receptor CD22" evidence="13">
    <location>
        <begin position="16"/>
        <end position="1317"/>
    </location>
</feature>
<evidence type="ECO:0000256" key="7">
    <source>
        <dbReference type="ARBA" id="ARBA00023319"/>
    </source>
</evidence>
<evidence type="ECO:0000256" key="2">
    <source>
        <dbReference type="ARBA" id="ARBA00022475"/>
    </source>
</evidence>
<reference evidence="15 16" key="1">
    <citation type="journal article" date="2022" name="Gigascience">
        <title>A chromosome-level genome assembly and annotation of the desert horned lizard, Phrynosoma platyrhinos, provides insight into chromosomal rearrangements among reptiles.</title>
        <authorList>
            <person name="Koochekian N."/>
            <person name="Ascanio A."/>
            <person name="Farleigh K."/>
            <person name="Card D.C."/>
            <person name="Schield D.R."/>
            <person name="Castoe T.A."/>
            <person name="Jezkova T."/>
        </authorList>
    </citation>
    <scope>NUCLEOTIDE SEQUENCE [LARGE SCALE GENOMIC DNA]</scope>
    <source>
        <strain evidence="15">NK-2021</strain>
    </source>
</reference>
<feature type="domain" description="Ig-like" evidence="14">
    <location>
        <begin position="684"/>
        <end position="771"/>
    </location>
</feature>
<keyword evidence="7" id="KW-0393">Immunoglobulin domain</keyword>
<evidence type="ECO:0000256" key="1">
    <source>
        <dbReference type="ARBA" id="ARBA00004251"/>
    </source>
</evidence>
<keyword evidence="5" id="KW-0130">Cell adhesion</keyword>
<feature type="domain" description="Ig-like" evidence="14">
    <location>
        <begin position="416"/>
        <end position="534"/>
    </location>
</feature>
<feature type="domain" description="Ig-like" evidence="14">
    <location>
        <begin position="338"/>
        <end position="415"/>
    </location>
</feature>
<evidence type="ECO:0000256" key="3">
    <source>
        <dbReference type="ARBA" id="ARBA00022729"/>
    </source>
</evidence>
<name>A0ABQ7TP21_PHRPL</name>
<evidence type="ECO:0000313" key="16">
    <source>
        <dbReference type="Proteomes" id="UP000826234"/>
    </source>
</evidence>
<comment type="function">
    <text evidence="10">Most highly expressed siglec (sialic acid-binding immunoglobulin-like lectin) on B-cells that plays a role in various aspects of B-cell biology including differentiation, antigen presentation, and trafficking to bone marrow. Binds to alpha 2,6-linked sialic acid residues of surface molecules such as CD22 itself, CD45 and IgM in a cis configuration. Can also bind to ligands on other cells as an adhesion molecule in a trans configuration. Acts as an inhibitory coreceptor on the surface of B-cells and inhibits B-cell receptor induced signaling, characterized by inhibition of the calcium mobilization and cellular activation. Mechanistically, the immunoreceptor tyrosine-based inhibitory motif domain is phosphorylated by the Src kinase LYN, which in turn leads to the recruitment of the protein tyrosine phosphatase 1/PTPN6, leading to the negative regulation of BCR signaling. If this negative signaling from is of sufficient strength, apoptosis of the B-cell can be induced.</text>
</comment>
<dbReference type="InterPro" id="IPR003598">
    <property type="entry name" value="Ig_sub2"/>
</dbReference>
<feature type="domain" description="Ig-like" evidence="14">
    <location>
        <begin position="1066"/>
        <end position="1151"/>
    </location>
</feature>
<comment type="subunit">
    <text evidence="11">Predominantly monomer of isoform CD22-beta. Also found as heterodimer of isoform CD22-beta and a shorter isoform. Interacts with PTPN6/SHP-1, LYN, SYK, PIK3R1/PIK3R2 and PLCG1 upon phosphorylation. Interacts with GRB2, INPP5D and SHC1 upon phosphorylation. May form a complex with INPP5D/SHIP, GRB2 and SHC1.</text>
</comment>
<dbReference type="InterPro" id="IPR013783">
    <property type="entry name" value="Ig-like_fold"/>
</dbReference>
<evidence type="ECO:0000256" key="8">
    <source>
        <dbReference type="ARBA" id="ARBA00040106"/>
    </source>
</evidence>
<protein>
    <recommendedName>
        <fullName evidence="8">B-cell receptor CD22</fullName>
    </recommendedName>
    <alternativeName>
        <fullName evidence="9">Sialic acid-binding Ig-like lectin 2</fullName>
    </alternativeName>
</protein>
<keyword evidence="12" id="KW-0472">Membrane</keyword>
<evidence type="ECO:0000256" key="6">
    <source>
        <dbReference type="ARBA" id="ARBA00023180"/>
    </source>
</evidence>
<dbReference type="PANTHER" id="PTHR46958:SF1">
    <property type="entry name" value="B-CELL RECEPTOR CD22"/>
    <property type="match status" value="1"/>
</dbReference>
<comment type="caution">
    <text evidence="15">The sequence shown here is derived from an EMBL/GenBank/DDBJ whole genome shotgun (WGS) entry which is preliminary data.</text>
</comment>
<keyword evidence="12" id="KW-1133">Transmembrane helix</keyword>
<comment type="subcellular location">
    <subcellularLocation>
        <location evidence="1">Cell membrane</location>
        <topology evidence="1">Single-pass type I membrane protein</topology>
    </subcellularLocation>
</comment>
<dbReference type="InterPro" id="IPR056386">
    <property type="entry name" value="Ig_CD22"/>
</dbReference>
<evidence type="ECO:0000256" key="10">
    <source>
        <dbReference type="ARBA" id="ARBA00045430"/>
    </source>
</evidence>
<feature type="domain" description="Ig-like" evidence="14">
    <location>
        <begin position="247"/>
        <end position="333"/>
    </location>
</feature>
<accession>A0ABQ7TP21</accession>
<feature type="domain" description="Ig-like" evidence="14">
    <location>
        <begin position="977"/>
        <end position="1059"/>
    </location>
</feature>
<keyword evidence="4" id="KW-0677">Repeat</keyword>
<dbReference type="InterPro" id="IPR007110">
    <property type="entry name" value="Ig-like_dom"/>
</dbReference>
<evidence type="ECO:0000313" key="15">
    <source>
        <dbReference type="EMBL" id="KAH0631383.1"/>
    </source>
</evidence>
<dbReference type="EMBL" id="JAIPUX010000035">
    <property type="protein sequence ID" value="KAH0631383.1"/>
    <property type="molecule type" value="Genomic_DNA"/>
</dbReference>
<keyword evidence="6" id="KW-0325">Glycoprotein</keyword>
<evidence type="ECO:0000259" key="14">
    <source>
        <dbReference type="PROSITE" id="PS50835"/>
    </source>
</evidence>
<dbReference type="Pfam" id="PF13927">
    <property type="entry name" value="Ig_3"/>
    <property type="match status" value="2"/>
</dbReference>